<name>A0A4P9Z443_9FUNG</name>
<dbReference type="OrthoDB" id="2690153at2759"/>
<dbReference type="AlphaFoldDB" id="A0A4P9Z443"/>
<reference evidence="7" key="1">
    <citation type="journal article" date="2018" name="Nat. Microbiol.">
        <title>Leveraging single-cell genomics to expand the fungal tree of life.</title>
        <authorList>
            <person name="Ahrendt S.R."/>
            <person name="Quandt C.A."/>
            <person name="Ciobanu D."/>
            <person name="Clum A."/>
            <person name="Salamov A."/>
            <person name="Andreopoulos B."/>
            <person name="Cheng J.F."/>
            <person name="Woyke T."/>
            <person name="Pelin A."/>
            <person name="Henrissat B."/>
            <person name="Reynolds N.K."/>
            <person name="Benny G.L."/>
            <person name="Smith M.E."/>
            <person name="James T.Y."/>
            <person name="Grigoriev I.V."/>
        </authorList>
    </citation>
    <scope>NUCLEOTIDE SEQUENCE [LARGE SCALE GENOMIC DNA]</scope>
    <source>
        <strain evidence="7">Benny S71-1</strain>
    </source>
</reference>
<keyword evidence="6" id="KW-0503">Monooxygenase</keyword>
<gene>
    <name evidence="6" type="ORF">SYNPS1DRAFT_27733</name>
</gene>
<dbReference type="PRINTS" id="PR00420">
    <property type="entry name" value="RNGMNOXGNASE"/>
</dbReference>
<dbReference type="InterPro" id="IPR050641">
    <property type="entry name" value="RIFMO-like"/>
</dbReference>
<evidence type="ECO:0000256" key="4">
    <source>
        <dbReference type="ARBA" id="ARBA00023002"/>
    </source>
</evidence>
<keyword evidence="7" id="KW-1185">Reference proteome</keyword>
<evidence type="ECO:0000313" key="6">
    <source>
        <dbReference type="EMBL" id="RKP26591.1"/>
    </source>
</evidence>
<evidence type="ECO:0000256" key="2">
    <source>
        <dbReference type="ARBA" id="ARBA00022630"/>
    </source>
</evidence>
<dbReference type="GO" id="GO:0016709">
    <property type="term" value="F:oxidoreductase activity, acting on paired donors, with incorporation or reduction of molecular oxygen, NAD(P)H as one donor, and incorporation of one atom of oxygen"/>
    <property type="evidence" value="ECO:0007669"/>
    <property type="project" value="UniProtKB-ARBA"/>
</dbReference>
<dbReference type="GO" id="GO:0071949">
    <property type="term" value="F:FAD binding"/>
    <property type="evidence" value="ECO:0007669"/>
    <property type="project" value="InterPro"/>
</dbReference>
<comment type="cofactor">
    <cofactor evidence="1">
        <name>FAD</name>
        <dbReference type="ChEBI" id="CHEBI:57692"/>
    </cofactor>
</comment>
<sequence length="215" mass="23486">MHASTAMPADEDTSTRHPVVIIGAGPVGLMAGLVLTEAGVPVEIYERNLEQMNELRSAGLQPRMLEVLDHYGIVDRFIEVGNPITAVQVYLKGTFIPSAGFDSIRTEYPFVLGCGQNTTEILLHQRLAELGVHVQRGWRYVAHATTDDAACVDVQLARVDSDEVMERRACYMLGCDGGRSSVRKAIGAQFIGKKTNEKIVACDMKVDADQLPAAW</sequence>
<evidence type="ECO:0000256" key="1">
    <source>
        <dbReference type="ARBA" id="ARBA00001974"/>
    </source>
</evidence>
<dbReference type="PANTHER" id="PTHR43004:SF19">
    <property type="entry name" value="BINDING MONOOXYGENASE, PUTATIVE (JCVI)-RELATED"/>
    <property type="match status" value="1"/>
</dbReference>
<feature type="domain" description="FAD-binding" evidence="5">
    <location>
        <begin position="18"/>
        <end position="211"/>
    </location>
</feature>
<protein>
    <submittedName>
        <fullName evidence="6">FAD-binding monooxygenase</fullName>
    </submittedName>
</protein>
<dbReference type="InterPro" id="IPR036188">
    <property type="entry name" value="FAD/NAD-bd_sf"/>
</dbReference>
<proteinExistence type="predicted"/>
<evidence type="ECO:0000256" key="3">
    <source>
        <dbReference type="ARBA" id="ARBA00022827"/>
    </source>
</evidence>
<dbReference type="InterPro" id="IPR002938">
    <property type="entry name" value="FAD-bd"/>
</dbReference>
<dbReference type="Proteomes" id="UP000278143">
    <property type="component" value="Unassembled WGS sequence"/>
</dbReference>
<organism evidence="6 7">
    <name type="scientific">Syncephalis pseudoplumigaleata</name>
    <dbReference type="NCBI Taxonomy" id="1712513"/>
    <lineage>
        <taxon>Eukaryota</taxon>
        <taxon>Fungi</taxon>
        <taxon>Fungi incertae sedis</taxon>
        <taxon>Zoopagomycota</taxon>
        <taxon>Zoopagomycotina</taxon>
        <taxon>Zoopagomycetes</taxon>
        <taxon>Zoopagales</taxon>
        <taxon>Piptocephalidaceae</taxon>
        <taxon>Syncephalis</taxon>
    </lineage>
</organism>
<evidence type="ECO:0000259" key="5">
    <source>
        <dbReference type="Pfam" id="PF01494"/>
    </source>
</evidence>
<evidence type="ECO:0000313" key="7">
    <source>
        <dbReference type="Proteomes" id="UP000278143"/>
    </source>
</evidence>
<dbReference type="Pfam" id="PF01494">
    <property type="entry name" value="FAD_binding_3"/>
    <property type="match status" value="1"/>
</dbReference>
<dbReference type="EMBL" id="KZ989382">
    <property type="protein sequence ID" value="RKP26591.1"/>
    <property type="molecule type" value="Genomic_DNA"/>
</dbReference>
<dbReference type="PANTHER" id="PTHR43004">
    <property type="entry name" value="TRK SYSTEM POTASSIUM UPTAKE PROTEIN"/>
    <property type="match status" value="1"/>
</dbReference>
<keyword evidence="2" id="KW-0285">Flavoprotein</keyword>
<accession>A0A4P9Z443</accession>
<dbReference type="SUPFAM" id="SSF51905">
    <property type="entry name" value="FAD/NAD(P)-binding domain"/>
    <property type="match status" value="1"/>
</dbReference>
<keyword evidence="4" id="KW-0560">Oxidoreductase</keyword>
<keyword evidence="3" id="KW-0274">FAD</keyword>
<dbReference type="Gene3D" id="3.50.50.60">
    <property type="entry name" value="FAD/NAD(P)-binding domain"/>
    <property type="match status" value="1"/>
</dbReference>